<feature type="domain" description="ABC transporter" evidence="12">
    <location>
        <begin position="1230"/>
        <end position="1476"/>
    </location>
</feature>
<comment type="subcellular location">
    <subcellularLocation>
        <location evidence="1">Membrane</location>
        <topology evidence="1">Multi-pass membrane protein</topology>
    </subcellularLocation>
</comment>
<feature type="transmembrane region" description="Helical" evidence="11">
    <location>
        <begin position="40"/>
        <end position="60"/>
    </location>
</feature>
<reference evidence="13 14" key="1">
    <citation type="journal article" date="2018" name="Plant J.">
        <title>Genome sequences of Chlorella sorokiniana UTEX 1602 and Micractinium conductrix SAG 241.80: implications to maltose excretion by a green alga.</title>
        <authorList>
            <person name="Arriola M.B."/>
            <person name="Velmurugan N."/>
            <person name="Zhang Y."/>
            <person name="Plunkett M.H."/>
            <person name="Hondzo H."/>
            <person name="Barney B.M."/>
        </authorList>
    </citation>
    <scope>NUCLEOTIDE SEQUENCE [LARGE SCALE GENOMIC DNA]</scope>
    <source>
        <strain evidence="14">UTEX 1602</strain>
    </source>
</reference>
<dbReference type="PANTHER" id="PTHR48041:SF91">
    <property type="entry name" value="ABC TRANSPORTER G FAMILY MEMBER 28"/>
    <property type="match status" value="1"/>
</dbReference>
<feature type="transmembrane region" description="Helical" evidence="11">
    <location>
        <begin position="1713"/>
        <end position="1732"/>
    </location>
</feature>
<dbReference type="InterPro" id="IPR003593">
    <property type="entry name" value="AAA+_ATPase"/>
</dbReference>
<feature type="transmembrane region" description="Helical" evidence="11">
    <location>
        <begin position="1680"/>
        <end position="1701"/>
    </location>
</feature>
<feature type="transmembrane region" description="Helical" evidence="11">
    <location>
        <begin position="534"/>
        <end position="555"/>
    </location>
</feature>
<feature type="transmembrane region" description="Helical" evidence="11">
    <location>
        <begin position="338"/>
        <end position="359"/>
    </location>
</feature>
<dbReference type="InterPro" id="IPR013525">
    <property type="entry name" value="ABC2_TM"/>
</dbReference>
<dbReference type="GO" id="GO:0005524">
    <property type="term" value="F:ATP binding"/>
    <property type="evidence" value="ECO:0007669"/>
    <property type="project" value="UniProtKB-KW"/>
</dbReference>
<organism evidence="13 14">
    <name type="scientific">Chlorella sorokiniana</name>
    <name type="common">Freshwater green alga</name>
    <dbReference type="NCBI Taxonomy" id="3076"/>
    <lineage>
        <taxon>Eukaryota</taxon>
        <taxon>Viridiplantae</taxon>
        <taxon>Chlorophyta</taxon>
        <taxon>core chlorophytes</taxon>
        <taxon>Trebouxiophyceae</taxon>
        <taxon>Chlorellales</taxon>
        <taxon>Chlorellaceae</taxon>
        <taxon>Chlorella clade</taxon>
        <taxon>Chlorella</taxon>
    </lineage>
</organism>
<name>A0A2P6TCG5_CHLSO</name>
<dbReference type="InterPro" id="IPR050352">
    <property type="entry name" value="ABCG_transporters"/>
</dbReference>
<feature type="region of interest" description="Disordered" evidence="10">
    <location>
        <begin position="737"/>
        <end position="766"/>
    </location>
</feature>
<comment type="caution">
    <text evidence="13">The sequence shown here is derived from an EMBL/GenBank/DDBJ whole genome shotgun (WGS) entry which is preliminary data.</text>
</comment>
<feature type="transmembrane region" description="Helical" evidence="11">
    <location>
        <begin position="72"/>
        <end position="90"/>
    </location>
</feature>
<feature type="transmembrane region" description="Helical" evidence="11">
    <location>
        <begin position="379"/>
        <end position="402"/>
    </location>
</feature>
<feature type="transmembrane region" description="Helical" evidence="11">
    <location>
        <begin position="1037"/>
        <end position="1053"/>
    </location>
</feature>
<dbReference type="Pfam" id="PF00005">
    <property type="entry name" value="ABC_tran"/>
    <property type="match status" value="2"/>
</dbReference>
<feature type="region of interest" description="Disordered" evidence="10">
    <location>
        <begin position="1192"/>
        <end position="1213"/>
    </location>
</feature>
<protein>
    <submittedName>
        <fullName evidence="13">P-loop containing nucleoside triphosphate hydrolase</fullName>
    </submittedName>
</protein>
<dbReference type="SUPFAM" id="SSF52540">
    <property type="entry name" value="P-loop containing nucleoside triphosphate hydrolases"/>
    <property type="match status" value="2"/>
</dbReference>
<evidence type="ECO:0000313" key="14">
    <source>
        <dbReference type="Proteomes" id="UP000239899"/>
    </source>
</evidence>
<dbReference type="Pfam" id="PF25539">
    <property type="entry name" value="Bestrophin_2"/>
    <property type="match status" value="1"/>
</dbReference>
<feature type="transmembrane region" description="Helical" evidence="11">
    <location>
        <begin position="826"/>
        <end position="844"/>
    </location>
</feature>
<feature type="transmembrane region" description="Helical" evidence="11">
    <location>
        <begin position="1785"/>
        <end position="1807"/>
    </location>
</feature>
<feature type="domain" description="ABC transporter" evidence="12">
    <location>
        <begin position="1860"/>
        <end position="2106"/>
    </location>
</feature>
<dbReference type="SMART" id="SM00382">
    <property type="entry name" value="AAA"/>
    <property type="match status" value="2"/>
</dbReference>
<keyword evidence="7 11" id="KW-1133">Transmembrane helix</keyword>
<dbReference type="InterPro" id="IPR044669">
    <property type="entry name" value="YneE/VCCN1/2-like"/>
</dbReference>
<feature type="transmembrane region" description="Helical" evidence="11">
    <location>
        <begin position="1604"/>
        <end position="1628"/>
    </location>
</feature>
<feature type="transmembrane region" description="Helical" evidence="11">
    <location>
        <begin position="205"/>
        <end position="225"/>
    </location>
</feature>
<evidence type="ECO:0000256" key="8">
    <source>
        <dbReference type="ARBA" id="ARBA00023065"/>
    </source>
</evidence>
<dbReference type="CDD" id="cd03213">
    <property type="entry name" value="ABCG_EPDR"/>
    <property type="match status" value="2"/>
</dbReference>
<feature type="transmembrane region" description="Helical" evidence="11">
    <location>
        <begin position="160"/>
        <end position="193"/>
    </location>
</feature>
<feature type="transmembrane region" description="Helical" evidence="11">
    <location>
        <begin position="245"/>
        <end position="266"/>
    </location>
</feature>
<proteinExistence type="inferred from homology"/>
<keyword evidence="13" id="KW-0378">Hydrolase</keyword>
<dbReference type="OrthoDB" id="66620at2759"/>
<dbReference type="Pfam" id="PF01169">
    <property type="entry name" value="GDT1"/>
    <property type="match status" value="2"/>
</dbReference>
<evidence type="ECO:0000256" key="11">
    <source>
        <dbReference type="SAM" id="Phobius"/>
    </source>
</evidence>
<feature type="transmembrane region" description="Helical" evidence="11">
    <location>
        <begin position="2310"/>
        <end position="2331"/>
    </location>
</feature>
<accession>A0A2P6TCG5</accession>
<dbReference type="Gene3D" id="3.40.50.300">
    <property type="entry name" value="P-loop containing nucleotide triphosphate hydrolases"/>
    <property type="match status" value="2"/>
</dbReference>
<evidence type="ECO:0000256" key="9">
    <source>
        <dbReference type="ARBA" id="ARBA00023136"/>
    </source>
</evidence>
<evidence type="ECO:0000256" key="6">
    <source>
        <dbReference type="ARBA" id="ARBA00022840"/>
    </source>
</evidence>
<keyword evidence="14" id="KW-1185">Reference proteome</keyword>
<feature type="transmembrane region" description="Helical" evidence="11">
    <location>
        <begin position="567"/>
        <end position="590"/>
    </location>
</feature>
<dbReference type="PROSITE" id="PS00211">
    <property type="entry name" value="ABC_TRANSPORTER_1"/>
    <property type="match status" value="2"/>
</dbReference>
<feature type="transmembrane region" description="Helical" evidence="11">
    <location>
        <begin position="2278"/>
        <end position="2304"/>
    </location>
</feature>
<feature type="transmembrane region" description="Helical" evidence="11">
    <location>
        <begin position="2415"/>
        <end position="2437"/>
    </location>
</feature>
<feature type="transmembrane region" description="Helical" evidence="11">
    <location>
        <begin position="286"/>
        <end position="305"/>
    </location>
</feature>
<evidence type="ECO:0000256" key="2">
    <source>
        <dbReference type="ARBA" id="ARBA00009190"/>
    </source>
</evidence>
<evidence type="ECO:0000256" key="4">
    <source>
        <dbReference type="ARBA" id="ARBA00022692"/>
    </source>
</evidence>
<evidence type="ECO:0000256" key="1">
    <source>
        <dbReference type="ARBA" id="ARBA00004141"/>
    </source>
</evidence>
<dbReference type="Pfam" id="PF01061">
    <property type="entry name" value="ABC2_membrane"/>
    <property type="match status" value="2"/>
</dbReference>
<feature type="transmembrane region" description="Helical" evidence="11">
    <location>
        <begin position="864"/>
        <end position="883"/>
    </location>
</feature>
<feature type="transmembrane region" description="Helical" evidence="11">
    <location>
        <begin position="1648"/>
        <end position="1674"/>
    </location>
</feature>
<dbReference type="PANTHER" id="PTHR48041">
    <property type="entry name" value="ABC TRANSPORTER G FAMILY MEMBER 28"/>
    <property type="match status" value="1"/>
</dbReference>
<evidence type="ECO:0000256" key="3">
    <source>
        <dbReference type="ARBA" id="ARBA00022448"/>
    </source>
</evidence>
<feature type="transmembrane region" description="Helical" evidence="11">
    <location>
        <begin position="2234"/>
        <end position="2258"/>
    </location>
</feature>
<evidence type="ECO:0000313" key="13">
    <source>
        <dbReference type="EMBL" id="PRW20329.1"/>
    </source>
</evidence>
<keyword evidence="6" id="KW-0067">ATP-binding</keyword>
<dbReference type="InterPro" id="IPR049555">
    <property type="entry name" value="GDT1-like_CS"/>
</dbReference>
<feature type="transmembrane region" description="Helical" evidence="11">
    <location>
        <begin position="493"/>
        <end position="514"/>
    </location>
</feature>
<dbReference type="InterPro" id="IPR003439">
    <property type="entry name" value="ABC_transporter-like_ATP-bd"/>
</dbReference>
<feature type="transmembrane region" description="Helical" evidence="11">
    <location>
        <begin position="2343"/>
        <end position="2363"/>
    </location>
</feature>
<feature type="transmembrane region" description="Helical" evidence="11">
    <location>
        <begin position="2205"/>
        <end position="2222"/>
    </location>
</feature>
<dbReference type="PROSITE" id="PS01214">
    <property type="entry name" value="UPF0016"/>
    <property type="match status" value="1"/>
</dbReference>
<dbReference type="STRING" id="3076.A0A2P6TCG5"/>
<keyword evidence="3" id="KW-0813">Transport</keyword>
<dbReference type="GO" id="GO:0016887">
    <property type="term" value="F:ATP hydrolysis activity"/>
    <property type="evidence" value="ECO:0007669"/>
    <property type="project" value="InterPro"/>
</dbReference>
<dbReference type="GO" id="GO:0046873">
    <property type="term" value="F:metal ion transmembrane transporter activity"/>
    <property type="evidence" value="ECO:0007669"/>
    <property type="project" value="InterPro"/>
</dbReference>
<comment type="similarity">
    <text evidence="2">Belongs to the GDT1 family.</text>
</comment>
<dbReference type="GO" id="GO:0005254">
    <property type="term" value="F:chloride channel activity"/>
    <property type="evidence" value="ECO:0007669"/>
    <property type="project" value="InterPro"/>
</dbReference>
<gene>
    <name evidence="13" type="ORF">C2E21_9046</name>
</gene>
<dbReference type="PROSITE" id="PS50893">
    <property type="entry name" value="ABC_TRANSPORTER_2"/>
    <property type="match status" value="2"/>
</dbReference>
<sequence>MGGHGFIEGFLKSWGVILASEIGDKTFFIAAIMAMRHARLTVFAGAMAALAAMTVLSAALGWAAPNLISKTYTHYAATALFFFFGGRMLYEAVTNAHAGENELDEVEKELEAVDKSPKTGGPAANGKNPLLGTLRRFVSPVLLEAFTLTFLAEWGDRSQIATIGLAAAADVFGVTVGGILGHAMCTGAAVLGGKHLAEHIDERKVAYFGGVLFLLFGAHSLYTGVPECGGEAKMPSLAATEPVDYAVLGAAGAAALAGLAACLYTVPWRLCRAAAPPSAPKATRSFNVLWHGRSLLALLLTAWALSPLLRVSRLWGANSFVFSDGVTSWTGSGWMCRIYLTAALGVLQPLCAFLALLMLTAGLSRRHRPEALRHPNARLLGLAALCTLPVAAVQVVVAWLSLAVQYQGQPLEQAPRSVLGYFFATYWEGSPEQCGTQAAAAAAVVPAAANDAAALQTPGGSGSLSLSAAGSPGDAAAAGAAVAPDGGCTLCCFPAAAVAVHAIFTVAFLAALWVTCSRLADAVLNSRLKRRMRLFQLAHSLLAVGGVAALGVSIVQGPFTWLNQACWAAYVGTAVATVALVLWEVVVSPVRDLRSVDKRLALWADATTAAFAAAGADEPPMSTQSSGGSSVLIKAHNRSAEAEAYVQAAAAARTLSASPAQGQEKGQPAPPRPSLQLAPLALPPLPQGTPRRSPAKQPTPLWRQQAQPSLLRQQYGTAPSPLVSPPRQPARVTVAGAAADLPPPGPVTAGLKAAQRRQPGSLRGKQEDVWSLEDAAEMGAACSNSEKELGRRYMRSLSTFNFQRWAFHRSTDRYARHMLGIFQSRIVRGLAAPLLSAGATATLVCLYEQALQQGALPAQLPSLVISPLPLDLTSAALGLLLVFRTNSSYERWQQALAAWGAITTRSRDTMRQLLCYTAATPEAGPASTKLLTVAATGRWLVAFARALKAQLTEDSDLRAELEGILTPTELDLLCTSYQPSSFTLSVLTELVAAAPLRDSQRIRVDENLTACEDAMSACERILRTPIPLSYTRHTSRFMVIWLSCLPLGLWPAVGWGTVPLTVAIAFLLLGIEEIGVAVEEPFSILPLDELCREIEISLSDIVEQASSSKRAAKEAVSAAAAAAVTAAAAEAAAAAAAAAAEAADGSGSSTSSGDSTPLYAAAAQAPAAANAVAPLLPGALGRASPLKMAAKDLESGDASTSSDGCRLEPSPKKGLKQSLSRAFLSSGLQVTFKDITYTVVNSQNKKEKLDLLKGVGGYLQAGEMAALMGPSGSGKSTLLDVLSGRKTVGELQGEVAFAGNRPTPQFLRRFTGYVEQFDTLLDILTVEEMLMYTAELKRPVSQTLEQKKGAVDELIEVLGLDGCRTVRIGNPMARGISGGQAKRVNIGIALVTNPRVLFLDEPTSGLDSYTANEVMSVVKSLASHGITVCATIHSPTPYTFNLFDRLLLLLKGRVVYFGPNGKLALNYFHTQCPCLAGLKEGENEAEWLVDLTTQADRQGRAADFADTYERSEFKAAAEKEIAAQLATASDLDEATKRDLAVRRDTVTPFWWGLRTLLKYRTLKNYRNPEYLGPRIGDKLIFSLLIFTLFWKVGNNLAQDNLMNIAAVLFMWTTLPAFGAASYVPAIVLERPLFTRERNDGLYRVITYLVAKIIEELGLALLCSIVFANIVWWALQLQGSFALFWLIYFLTLSTGIVLAYTVAALSPNMDVANAALPAYVVTLLFFAGFLIRFDKIPNYWKWYSYIDVLRYAWGALMKNQFNGDRNVEFVSGQTILDYYSLSGINAWGWLGIEAAFVAVFFGFAYLALKYISHPLKMTTKDLEAGDASTGSDGCHLGLEASPKKGLKQSLSRAFLSSGLQVTFKDITYTVVNSQNKKEKLDLLKGVGGYLQAGEMAALMGPSGSGKSTLLDVLSGRKTVGELQGEVAFAGNRPTPQFLRRFTGYVEQFDTLLDILTVEEMLMYTAELKRPVEQSLEHKRAAVDELIEVLALEGCRTVRIGNPMARGISGGQAKRVNIGIALVTNPRVLFLDEPTSGLDSYTANEVMSVVKSLASHGITVCATIHSPTPYTFNLFDRLLLLLKGRVVYFGPNGKLALDYFHTQCPCLAGLKEGENEAEWLVDLTTQADRQGRAADFADTYERSEFKAAADKEVAAQLATASNLDEATKRDLAVRRDTVTPFWWGLRTLLKYRTLKNYRNPEYLGPRIGDKLIFSLLIFTLFWKVGNNLAQDNLMNITSMLFMWTVLPAFGAASYVPAIVLERPLFTRERNDGLYRVITYLVAKIVEELGLALLCSIVFANIVWWALQLQGSFALFWLIYYLTLSTGIVLAYTVAALSPNMDVANAALPAYVVTLLFFAGCLIRFVDIPNYWKWYAYIDVLRYAWGALMKNQFDGDRNVEFVGGQTILDYYSLSGINAWGWLGIEAAFVAVFFCFAYLALKYISHVRR</sequence>
<dbReference type="InterPro" id="IPR027417">
    <property type="entry name" value="P-loop_NTPase"/>
</dbReference>
<evidence type="ECO:0000256" key="5">
    <source>
        <dbReference type="ARBA" id="ARBA00022741"/>
    </source>
</evidence>
<feature type="region of interest" description="Disordered" evidence="10">
    <location>
        <begin position="656"/>
        <end position="708"/>
    </location>
</feature>
<keyword evidence="5" id="KW-0547">Nucleotide-binding</keyword>
<evidence type="ECO:0000259" key="12">
    <source>
        <dbReference type="PROSITE" id="PS50893"/>
    </source>
</evidence>
<keyword evidence="8" id="KW-0406">Ion transport</keyword>
<dbReference type="Proteomes" id="UP000239899">
    <property type="component" value="Unassembled WGS sequence"/>
</dbReference>
<dbReference type="GO" id="GO:0016020">
    <property type="term" value="C:membrane"/>
    <property type="evidence" value="ECO:0007669"/>
    <property type="project" value="UniProtKB-SubCell"/>
</dbReference>
<keyword evidence="9 11" id="KW-0472">Membrane</keyword>
<evidence type="ECO:0000256" key="10">
    <source>
        <dbReference type="SAM" id="MobiDB-lite"/>
    </source>
</evidence>
<dbReference type="InterPro" id="IPR017871">
    <property type="entry name" value="ABC_transporter-like_CS"/>
</dbReference>
<dbReference type="GO" id="GO:0140359">
    <property type="term" value="F:ABC-type transporter activity"/>
    <property type="evidence" value="ECO:0007669"/>
    <property type="project" value="InterPro"/>
</dbReference>
<dbReference type="InterPro" id="IPR001727">
    <property type="entry name" value="GDT1-like"/>
</dbReference>
<evidence type="ECO:0000256" key="7">
    <source>
        <dbReference type="ARBA" id="ARBA00022989"/>
    </source>
</evidence>
<dbReference type="EMBL" id="LHPG02000024">
    <property type="protein sequence ID" value="PRW20329.1"/>
    <property type="molecule type" value="Genomic_DNA"/>
</dbReference>
<keyword evidence="4 11" id="KW-0812">Transmembrane</keyword>
<dbReference type="GO" id="GO:0006816">
    <property type="term" value="P:calcium ion transport"/>
    <property type="evidence" value="ECO:0007669"/>
    <property type="project" value="UniProtKB-ARBA"/>
</dbReference>